<proteinExistence type="predicted"/>
<feature type="non-terminal residue" evidence="1">
    <location>
        <position position="62"/>
    </location>
</feature>
<name>A0ACA9PCK8_9GLOM</name>
<accession>A0ACA9PCK8</accession>
<gene>
    <name evidence="1" type="ORF">RPERSI_LOCUS10073</name>
</gene>
<dbReference type="EMBL" id="CAJVQC010019547">
    <property type="protein sequence ID" value="CAG8702078.1"/>
    <property type="molecule type" value="Genomic_DNA"/>
</dbReference>
<feature type="non-terminal residue" evidence="1">
    <location>
        <position position="1"/>
    </location>
</feature>
<sequence length="62" mass="6918">ASIIDDIRIKQKLQRDVLADIIPSARKKGGKNKKRQVTNSDDLINSGIQESNSVNIDVQCLR</sequence>
<evidence type="ECO:0000313" key="1">
    <source>
        <dbReference type="EMBL" id="CAG8702078.1"/>
    </source>
</evidence>
<organism evidence="1 2">
    <name type="scientific">Racocetra persica</name>
    <dbReference type="NCBI Taxonomy" id="160502"/>
    <lineage>
        <taxon>Eukaryota</taxon>
        <taxon>Fungi</taxon>
        <taxon>Fungi incertae sedis</taxon>
        <taxon>Mucoromycota</taxon>
        <taxon>Glomeromycotina</taxon>
        <taxon>Glomeromycetes</taxon>
        <taxon>Diversisporales</taxon>
        <taxon>Gigasporaceae</taxon>
        <taxon>Racocetra</taxon>
    </lineage>
</organism>
<dbReference type="Proteomes" id="UP000789920">
    <property type="component" value="Unassembled WGS sequence"/>
</dbReference>
<keyword evidence="2" id="KW-1185">Reference proteome</keyword>
<evidence type="ECO:0000313" key="2">
    <source>
        <dbReference type="Proteomes" id="UP000789920"/>
    </source>
</evidence>
<comment type="caution">
    <text evidence="1">The sequence shown here is derived from an EMBL/GenBank/DDBJ whole genome shotgun (WGS) entry which is preliminary data.</text>
</comment>
<reference evidence="1" key="1">
    <citation type="submission" date="2021-06" db="EMBL/GenBank/DDBJ databases">
        <authorList>
            <person name="Kallberg Y."/>
            <person name="Tangrot J."/>
            <person name="Rosling A."/>
        </authorList>
    </citation>
    <scope>NUCLEOTIDE SEQUENCE</scope>
    <source>
        <strain evidence="1">MA461A</strain>
    </source>
</reference>
<protein>
    <submittedName>
        <fullName evidence="1">17382_t:CDS:1</fullName>
    </submittedName>
</protein>